<reference evidence="2 3" key="1">
    <citation type="submission" date="2023-02" db="EMBL/GenBank/DDBJ databases">
        <title>Host association and intracellularity evolved multiple times independently in the Rickettsiales.</title>
        <authorList>
            <person name="Castelli M."/>
            <person name="Nardi T."/>
            <person name="Gammuto L."/>
            <person name="Bellinzona G."/>
            <person name="Sabaneyeva E."/>
            <person name="Potekhin A."/>
            <person name="Serra V."/>
            <person name="Petroni G."/>
            <person name="Sassera D."/>
        </authorList>
    </citation>
    <scope>NUCLEOTIDE SEQUENCE [LARGE SCALE GENOMIC DNA]</scope>
    <source>
        <strain evidence="2 3">BOD18</strain>
    </source>
</reference>
<dbReference type="RefSeq" id="WP_322498276.1">
    <property type="nucleotide sequence ID" value="NZ_JARGYT010000131.1"/>
</dbReference>
<evidence type="ECO:0000259" key="1">
    <source>
        <dbReference type="Pfam" id="PF12706"/>
    </source>
</evidence>
<dbReference type="Pfam" id="PF12706">
    <property type="entry name" value="Lactamase_B_2"/>
    <property type="match status" value="1"/>
</dbReference>
<organism evidence="2 3">
    <name type="scientific">Candidatus Cyrtobacter comes</name>
    <dbReference type="NCBI Taxonomy" id="675776"/>
    <lineage>
        <taxon>Bacteria</taxon>
        <taxon>Pseudomonadati</taxon>
        <taxon>Pseudomonadota</taxon>
        <taxon>Alphaproteobacteria</taxon>
        <taxon>Rickettsiales</taxon>
        <taxon>Candidatus Midichloriaceae</taxon>
        <taxon>Candidatus Cyrtobacter</taxon>
    </lineage>
</organism>
<evidence type="ECO:0000313" key="3">
    <source>
        <dbReference type="Proteomes" id="UP001293791"/>
    </source>
</evidence>
<comment type="caution">
    <text evidence="2">The sequence shown here is derived from an EMBL/GenBank/DDBJ whole genome shotgun (WGS) entry which is preliminary data.</text>
</comment>
<keyword evidence="3" id="KW-1185">Reference proteome</keyword>
<proteinExistence type="predicted"/>
<dbReference type="Gene3D" id="3.60.15.10">
    <property type="entry name" value="Ribonuclease Z/Hydroxyacylglutathione hydrolase-like"/>
    <property type="match status" value="1"/>
</dbReference>
<dbReference type="Proteomes" id="UP001293791">
    <property type="component" value="Unassembled WGS sequence"/>
</dbReference>
<dbReference type="SUPFAM" id="SSF56281">
    <property type="entry name" value="Metallo-hydrolase/oxidoreductase"/>
    <property type="match status" value="1"/>
</dbReference>
<dbReference type="PANTHER" id="PTHR15032:SF4">
    <property type="entry name" value="N-ACYL-PHOSPHATIDYLETHANOLAMINE-HYDROLYZING PHOSPHOLIPASE D"/>
    <property type="match status" value="1"/>
</dbReference>
<dbReference type="InterPro" id="IPR024884">
    <property type="entry name" value="NAPE-PLD"/>
</dbReference>
<accession>A0ABU5L9N3</accession>
<feature type="domain" description="Metallo-beta-lactamase" evidence="1">
    <location>
        <begin position="106"/>
        <end position="309"/>
    </location>
</feature>
<gene>
    <name evidence="2" type="ORF">Cyrtocomes_01229</name>
</gene>
<dbReference type="PANTHER" id="PTHR15032">
    <property type="entry name" value="N-ACYL-PHOSPHATIDYLETHANOLAMINE-HYDROLYZING PHOSPHOLIPASE D"/>
    <property type="match status" value="1"/>
</dbReference>
<dbReference type="EMBL" id="JARGYT010000131">
    <property type="protein sequence ID" value="MDZ5762833.1"/>
    <property type="molecule type" value="Genomic_DNA"/>
</dbReference>
<sequence>MPSICVLLIILFYFWINKISYQGFYNGSKTDHFDGKKFSNIKRNNERNDDKIYLLFLKRLLSGKLPKWPKNVPVHQVNPSKILQNEVDSIFLINHSTMLIKVSCYTILTDPIWSQRTSPVQFLGPKRKAAPGIKIEDLPKIDFILISHDHYDHLDCNTIRQLIQNNDPVFLVGLGVREVLLKIGVNGQRIIELDWWQEYKHIDIGNSLVITFVPAQHFSGRFINNENTTLWGGFVIKSHNNKTIYFAGDTGYDEDQFLLIKRNIGVIDVSLLPIGAYKPDSFRYVHMNPSEAVKASIILGSKVNIPIHFGTFILSFEDYNEPLNDLEAALVYYKLAMGHFTILKNGEHCLY</sequence>
<dbReference type="InterPro" id="IPR001279">
    <property type="entry name" value="Metallo-B-lactamas"/>
</dbReference>
<name>A0ABU5L9N3_9RICK</name>
<evidence type="ECO:0000313" key="2">
    <source>
        <dbReference type="EMBL" id="MDZ5762833.1"/>
    </source>
</evidence>
<protein>
    <submittedName>
        <fullName evidence="2">MBL fold metallo-hydrolase</fullName>
    </submittedName>
</protein>
<dbReference type="PIRSF" id="PIRSF038896">
    <property type="entry name" value="NAPE-PLD"/>
    <property type="match status" value="1"/>
</dbReference>
<dbReference type="InterPro" id="IPR036866">
    <property type="entry name" value="RibonucZ/Hydroxyglut_hydro"/>
</dbReference>